<evidence type="ECO:0000256" key="3">
    <source>
        <dbReference type="ARBA" id="ARBA00022953"/>
    </source>
</evidence>
<evidence type="ECO:0000256" key="1">
    <source>
        <dbReference type="ARBA" id="ARBA00020572"/>
    </source>
</evidence>
<evidence type="ECO:0000313" key="6">
    <source>
        <dbReference type="EMBL" id="ANV82501.1"/>
    </source>
</evidence>
<dbReference type="Pfam" id="PF03210">
    <property type="entry name" value="Paramyx_P_V_C"/>
    <property type="match status" value="1"/>
</dbReference>
<protein>
    <recommendedName>
        <fullName evidence="1">Phosphoprotein</fullName>
    </recommendedName>
</protein>
<feature type="domain" description="Phosphoprotein P soyouz module" evidence="5">
    <location>
        <begin position="1"/>
        <end position="57"/>
    </location>
</feature>
<feature type="region of interest" description="Disordered" evidence="4">
    <location>
        <begin position="110"/>
        <end position="192"/>
    </location>
</feature>
<gene>
    <name evidence="6" type="primary">P</name>
</gene>
<keyword evidence="3" id="KW-0693">Viral RNA replication</keyword>
<dbReference type="Pfam" id="PF14313">
    <property type="entry name" value="Soyouz_module"/>
    <property type="match status" value="1"/>
</dbReference>
<accession>A0A1B1TJP1</accession>
<keyword evidence="2" id="KW-0597">Phosphoprotein</keyword>
<evidence type="ECO:0000256" key="4">
    <source>
        <dbReference type="SAM" id="MobiDB-lite"/>
    </source>
</evidence>
<proteinExistence type="predicted"/>
<reference evidence="6" key="1">
    <citation type="submission" date="2016-01" db="EMBL/GenBank/DDBJ databases">
        <title>Avian paramyxovirus serotype 4 isolated from a wild common murre in the Far Eastern Federal District of Russian Federation.</title>
        <authorList>
            <person name="Shchelkanov M.Y."/>
            <person name="Galkina I.V."/>
            <person name="Yurchenko K.S."/>
            <person name="Shestopalov A.M."/>
            <person name="Alikina T.Y."/>
            <person name="Kabilov M.R."/>
        </authorList>
    </citation>
    <scope>NUCLEOTIDE SEQUENCE</scope>
    <source>
        <strain evidence="6">Uria_aalge/Russia/Tyuleniy_Island/115/2015</strain>
    </source>
</reference>
<evidence type="ECO:0000256" key="2">
    <source>
        <dbReference type="ARBA" id="ARBA00022553"/>
    </source>
</evidence>
<feature type="region of interest" description="Disordered" evidence="4">
    <location>
        <begin position="56"/>
        <end position="87"/>
    </location>
</feature>
<name>A0A1B1TJP1_9MONO</name>
<sequence length="393" mass="42131">MDFTDIDAVNSLIESSSAIIDSIQHGGLQPSGTVGLSQIPKGITSALTKAWEAEAANAGNGDTQQKSDSLEDHQANDTDSPEDTGTNQTIQETNIVETPHPEVLSAAKARLKRPKAGKDTHDNPSAQPDHLLKGGPLSPQPVAPWVQNPPIHGGPGTADPRPSQTQDHSLTGERWQSSPTKQPEPSNWWNGATRGAQQSELNLPDSTVYADTAPPSAASACMTTDQVQLLMKEVADMKSLLQALVRNLAVLPQLRNEVAAIRTSQAMIEGTLNSIKILDPGNYQESSLNSWFKPRQDHAVVVSGPGNPLTMPTPIQDNTIFLDELARPHPSLVNPSPPTTNTNVDLGPQKQAAIAYISAKCKDQGKRDQLSKLIERATTLSEINKVKRQALGL</sequence>
<dbReference type="InterPro" id="IPR004897">
    <property type="entry name" value="P/V_Pprotein_paramyxoviral"/>
</dbReference>
<dbReference type="InterPro" id="IPR025909">
    <property type="entry name" value="Soyouz_module"/>
</dbReference>
<dbReference type="Gene3D" id="1.20.5.300">
    <property type="match status" value="1"/>
</dbReference>
<feature type="compositionally biased region" description="Polar residues" evidence="4">
    <location>
        <begin position="162"/>
        <end position="192"/>
    </location>
</feature>
<organism evidence="6">
    <name type="scientific">avian paramyxovirus 4</name>
    <dbReference type="NCBI Taxonomy" id="28274"/>
    <lineage>
        <taxon>Viruses</taxon>
        <taxon>Riboviria</taxon>
        <taxon>Orthornavirae</taxon>
        <taxon>Negarnaviricota</taxon>
        <taxon>Haploviricotina</taxon>
        <taxon>Monjiviricetes</taxon>
        <taxon>Mononegavirales</taxon>
        <taxon>Paramyxoviridae</taxon>
        <taxon>Avulavirinae</taxon>
        <taxon>Paraavulavirus</taxon>
        <taxon>Paraavulavirus hongkongense</taxon>
    </lineage>
</organism>
<dbReference type="EMBL" id="KU601399">
    <property type="protein sequence ID" value="ANV82501.1"/>
    <property type="molecule type" value="Viral_cRNA"/>
</dbReference>
<evidence type="ECO:0000259" key="5">
    <source>
        <dbReference type="Pfam" id="PF14313"/>
    </source>
</evidence>